<dbReference type="SUPFAM" id="SSF56784">
    <property type="entry name" value="HAD-like"/>
    <property type="match status" value="1"/>
</dbReference>
<reference evidence="1" key="1">
    <citation type="submission" date="2018-05" db="EMBL/GenBank/DDBJ databases">
        <authorList>
            <person name="Lanie J.A."/>
            <person name="Ng W.-L."/>
            <person name="Kazmierczak K.M."/>
            <person name="Andrzejewski T.M."/>
            <person name="Davidsen T.M."/>
            <person name="Wayne K.J."/>
            <person name="Tettelin H."/>
            <person name="Glass J.I."/>
            <person name="Rusch D."/>
            <person name="Podicherti R."/>
            <person name="Tsui H.-C.T."/>
            <person name="Winkler M.E."/>
        </authorList>
    </citation>
    <scope>NUCLEOTIDE SEQUENCE</scope>
</reference>
<organism evidence="1">
    <name type="scientific">marine metagenome</name>
    <dbReference type="NCBI Taxonomy" id="408172"/>
    <lineage>
        <taxon>unclassified sequences</taxon>
        <taxon>metagenomes</taxon>
        <taxon>ecological metagenomes</taxon>
    </lineage>
</organism>
<proteinExistence type="predicted"/>
<dbReference type="InterPro" id="IPR023214">
    <property type="entry name" value="HAD_sf"/>
</dbReference>
<dbReference type="InterPro" id="IPR036412">
    <property type="entry name" value="HAD-like_sf"/>
</dbReference>
<dbReference type="EMBL" id="UINC01088229">
    <property type="protein sequence ID" value="SVC38265.1"/>
    <property type="molecule type" value="Genomic_DNA"/>
</dbReference>
<dbReference type="Gene3D" id="3.40.50.1000">
    <property type="entry name" value="HAD superfamily/HAD-like"/>
    <property type="match status" value="1"/>
</dbReference>
<gene>
    <name evidence="1" type="ORF">METZ01_LOCUS291119</name>
</gene>
<evidence type="ECO:0000313" key="1">
    <source>
        <dbReference type="EMBL" id="SVC38265.1"/>
    </source>
</evidence>
<feature type="non-terminal residue" evidence="1">
    <location>
        <position position="91"/>
    </location>
</feature>
<protein>
    <submittedName>
        <fullName evidence="1">Uncharacterized protein</fullName>
    </submittedName>
</protein>
<accession>A0A382LR93</accession>
<sequence length="91" mass="10502">MDESLHTIIVDCDGVIADKNNGGNYADAGPLQHGIDQVNKLYDMGYTITLFTARYGDRENGNIHRQYERGYVEWINWLKRHGVKYHHAYMG</sequence>
<name>A0A382LR93_9ZZZZ</name>
<dbReference type="AlphaFoldDB" id="A0A382LR93"/>